<dbReference type="Proteomes" id="UP000466039">
    <property type="component" value="Chromosome"/>
</dbReference>
<protein>
    <submittedName>
        <fullName evidence="1">Uncharacterized protein</fullName>
    </submittedName>
</protein>
<reference evidence="1 2" key="1">
    <citation type="journal article" date="2019" name="Emerg. Microbes Infect.">
        <title>Comprehensive subspecies identification of 175 nontuberculous mycobacteria species based on 7547 genomic profiles.</title>
        <authorList>
            <person name="Matsumoto Y."/>
            <person name="Kinjo T."/>
            <person name="Motooka D."/>
            <person name="Nabeya D."/>
            <person name="Jung N."/>
            <person name="Uechi K."/>
            <person name="Horii T."/>
            <person name="Iida T."/>
            <person name="Fujita J."/>
            <person name="Nakamura S."/>
        </authorList>
    </citation>
    <scope>NUCLEOTIDE SEQUENCE [LARGE SCALE GENOMIC DNA]</scope>
    <source>
        <strain evidence="1 2">JCM 15658</strain>
    </source>
</reference>
<keyword evidence="2" id="KW-1185">Reference proteome</keyword>
<dbReference type="RefSeq" id="WP_083045509.1">
    <property type="nucleotide sequence ID" value="NZ_AP022617.1"/>
</dbReference>
<name>A0AAD1J1A5_MYCMB</name>
<gene>
    <name evidence="1" type="ORF">MMON_47230</name>
</gene>
<sequence length="115" mass="12202">MQEGNEQDDETRDWVRQVFSTAERTPQDVVPTPGLTREALERQSAAAGKPCSGTIPGKVICDPDGIPIGVEEARTVTGIFGGTVITEAEAERLGIAPGELPGITIIPTTKKDDTK</sequence>
<accession>A0AAD1J1A5</accession>
<proteinExistence type="predicted"/>
<evidence type="ECO:0000313" key="2">
    <source>
        <dbReference type="Proteomes" id="UP000466039"/>
    </source>
</evidence>
<organism evidence="1 2">
    <name type="scientific">Mycolicibacterium monacense</name>
    <name type="common">Mycobacterium monacense</name>
    <dbReference type="NCBI Taxonomy" id="85693"/>
    <lineage>
        <taxon>Bacteria</taxon>
        <taxon>Bacillati</taxon>
        <taxon>Actinomycetota</taxon>
        <taxon>Actinomycetes</taxon>
        <taxon>Mycobacteriales</taxon>
        <taxon>Mycobacteriaceae</taxon>
        <taxon>Mycolicibacterium</taxon>
    </lineage>
</organism>
<dbReference type="AlphaFoldDB" id="A0AAD1J1A5"/>
<dbReference type="EMBL" id="AP022617">
    <property type="protein sequence ID" value="BBZ63422.1"/>
    <property type="molecule type" value="Genomic_DNA"/>
</dbReference>
<evidence type="ECO:0000313" key="1">
    <source>
        <dbReference type="EMBL" id="BBZ63422.1"/>
    </source>
</evidence>